<proteinExistence type="predicted"/>
<dbReference type="Proteomes" id="UP000681722">
    <property type="component" value="Unassembled WGS sequence"/>
</dbReference>
<gene>
    <name evidence="2" type="ORF">GPM918_LOCUS38407</name>
    <name evidence="3" type="ORF">SRO942_LOCUS39227</name>
</gene>
<feature type="region of interest" description="Disordered" evidence="1">
    <location>
        <begin position="24"/>
        <end position="54"/>
    </location>
</feature>
<dbReference type="Proteomes" id="UP000663829">
    <property type="component" value="Unassembled WGS sequence"/>
</dbReference>
<feature type="region of interest" description="Disordered" evidence="1">
    <location>
        <begin position="67"/>
        <end position="90"/>
    </location>
</feature>
<reference evidence="2" key="1">
    <citation type="submission" date="2021-02" db="EMBL/GenBank/DDBJ databases">
        <authorList>
            <person name="Nowell W R."/>
        </authorList>
    </citation>
    <scope>NUCLEOTIDE SEQUENCE</scope>
</reference>
<protein>
    <submittedName>
        <fullName evidence="2">Uncharacterized protein</fullName>
    </submittedName>
</protein>
<evidence type="ECO:0000313" key="4">
    <source>
        <dbReference type="Proteomes" id="UP000663829"/>
    </source>
</evidence>
<sequence length="90" mass="10307">MNEDDCIIINQEEDYTTCPALQPLNQRTPVRSRASAHPRTPLRKSTTSLRDHRMPEIRRKVLLLPEIPPGTSTQVLPDLHRHSAGKFSLR</sequence>
<organism evidence="2 4">
    <name type="scientific">Didymodactylos carnosus</name>
    <dbReference type="NCBI Taxonomy" id="1234261"/>
    <lineage>
        <taxon>Eukaryota</taxon>
        <taxon>Metazoa</taxon>
        <taxon>Spiralia</taxon>
        <taxon>Gnathifera</taxon>
        <taxon>Rotifera</taxon>
        <taxon>Eurotatoria</taxon>
        <taxon>Bdelloidea</taxon>
        <taxon>Philodinida</taxon>
        <taxon>Philodinidae</taxon>
        <taxon>Didymodactylos</taxon>
    </lineage>
</organism>
<keyword evidence="4" id="KW-1185">Reference proteome</keyword>
<evidence type="ECO:0000313" key="2">
    <source>
        <dbReference type="EMBL" id="CAF1537194.1"/>
    </source>
</evidence>
<accession>A0A815VVU6</accession>
<dbReference type="AlphaFoldDB" id="A0A815VVU6"/>
<evidence type="ECO:0000313" key="3">
    <source>
        <dbReference type="EMBL" id="CAF4397077.1"/>
    </source>
</evidence>
<comment type="caution">
    <text evidence="2">The sequence shown here is derived from an EMBL/GenBank/DDBJ whole genome shotgun (WGS) entry which is preliminary data.</text>
</comment>
<dbReference type="EMBL" id="CAJOBC010091045">
    <property type="protein sequence ID" value="CAF4397077.1"/>
    <property type="molecule type" value="Genomic_DNA"/>
</dbReference>
<name>A0A815VVU6_9BILA</name>
<evidence type="ECO:0000256" key="1">
    <source>
        <dbReference type="SAM" id="MobiDB-lite"/>
    </source>
</evidence>
<dbReference type="EMBL" id="CAJNOQ010025434">
    <property type="protein sequence ID" value="CAF1537194.1"/>
    <property type="molecule type" value="Genomic_DNA"/>
</dbReference>